<evidence type="ECO:0000313" key="3">
    <source>
        <dbReference type="EMBL" id="HIZ01197.1"/>
    </source>
</evidence>
<dbReference type="PROSITE" id="PS51257">
    <property type="entry name" value="PROKAR_LIPOPROTEIN"/>
    <property type="match status" value="1"/>
</dbReference>
<accession>A0A9D2A309</accession>
<reference evidence="3" key="1">
    <citation type="journal article" date="2021" name="PeerJ">
        <title>Extensive microbial diversity within the chicken gut microbiome revealed by metagenomics and culture.</title>
        <authorList>
            <person name="Gilroy R."/>
            <person name="Ravi A."/>
            <person name="Getino M."/>
            <person name="Pursley I."/>
            <person name="Horton D.L."/>
            <person name="Alikhan N.F."/>
            <person name="Baker D."/>
            <person name="Gharbi K."/>
            <person name="Hall N."/>
            <person name="Watson M."/>
            <person name="Adriaenssens E.M."/>
            <person name="Foster-Nyarko E."/>
            <person name="Jarju S."/>
            <person name="Secka A."/>
            <person name="Antonio M."/>
            <person name="Oren A."/>
            <person name="Chaudhuri R.R."/>
            <person name="La Ragione R."/>
            <person name="Hildebrand F."/>
            <person name="Pallen M.J."/>
        </authorList>
    </citation>
    <scope>NUCLEOTIDE SEQUENCE</scope>
    <source>
        <strain evidence="3">ChiHjej12B11-24981</strain>
    </source>
</reference>
<keyword evidence="1" id="KW-0175">Coiled coil</keyword>
<evidence type="ECO:0000313" key="4">
    <source>
        <dbReference type="Proteomes" id="UP000824023"/>
    </source>
</evidence>
<feature type="coiled-coil region" evidence="1">
    <location>
        <begin position="80"/>
        <end position="289"/>
    </location>
</feature>
<dbReference type="AlphaFoldDB" id="A0A9D2A309"/>
<feature type="coiled-coil region" evidence="1">
    <location>
        <begin position="412"/>
        <end position="463"/>
    </location>
</feature>
<sequence>MKKWTYLAVTGMLLGTVPVFTGCIDNDEPEGITILRQAKSELLKARASVEEANAASILADAALKEAQKAVVAAQARYYEALAAEQEAKALKAQYEAELRNIKNEEERARLEALISQLEAQQQERERQAQLAAAQLELDLMEVKTELAKQQALYEQALKNLALAKNTLTDAQKTHLEEWITAVENAKEAVDKATETYEEKAEALTTAIKELDAAQSDELAKRQLARNVELKQREYDAAVEAYNVAKAAAEADFSSIEALEAQKKELDNQLEGIEKQLADLEIERKKLETSTVTEAQEVEKLKQAYEAIVGVWNEDGTLATPATKEYTLPEIKIQNRNIMGLPTYINDWGISKAEFKYSEYLLALSDGTADNFKQKETLNEYLKDVNSWTRTANGDAWTNNEILEMTPYLTSLNEQIEEKKAIWKQAVEAYQGKLETDATQMPGYDKVKEAVDKYNAALKAYQEAVEAYDTYAEENLQSWQILNQTIEQANQEYIAAVGGYIEGEYVEGTIQEKYDATVNAAQSNVDSKQAAYETADALAQQAIADYALIANPTEEQTNAKDEAVNAANDALKILREEEGKFKQIKKDAETLKEKEIIKANADYQVAVANARETALENESGDAAIQEKLKELFNAISNYETGEGAWFDYYNAYAEAYQTYYDYYETLGLDHFNGIILNDAYRNEEEVDAVELAEVYRSELKNFISQLSEDLFGTRRREVEARLVDLTVDEIKDEISADYMELVPDADFVPFTHINDNLYRYGMVGTAAYLQALIDIAKATLENEEAIAALKAELNEHLADVNAIIAKAAEEAASAEWAYTQADEALQAKFADIDKKIEDAEALKYAVKPVIEKVAAAINTYLSYESEDAETLDDLKKDLNDALVWAEGEMYDAETALLKAQERQKKYANEEANAVTIAQEDLEEAENDLQEAQDELTAANEALLAEIDRISEQNEEVAE</sequence>
<dbReference type="Proteomes" id="UP000824023">
    <property type="component" value="Unassembled WGS sequence"/>
</dbReference>
<name>A0A9D2A309_9BACE</name>
<gene>
    <name evidence="3" type="ORF">H9819_02955</name>
</gene>
<protein>
    <submittedName>
        <fullName evidence="3">Uncharacterized protein</fullName>
    </submittedName>
</protein>
<feature type="signal peptide" evidence="2">
    <location>
        <begin position="1"/>
        <end position="21"/>
    </location>
</feature>
<keyword evidence="2" id="KW-0732">Signal</keyword>
<evidence type="ECO:0000256" key="1">
    <source>
        <dbReference type="SAM" id="Coils"/>
    </source>
</evidence>
<proteinExistence type="predicted"/>
<dbReference type="EMBL" id="DXCK01000046">
    <property type="protein sequence ID" value="HIZ01197.1"/>
    <property type="molecule type" value="Genomic_DNA"/>
</dbReference>
<feature type="coiled-coil region" evidence="1">
    <location>
        <begin position="906"/>
        <end position="951"/>
    </location>
</feature>
<reference evidence="3" key="2">
    <citation type="submission" date="2021-04" db="EMBL/GenBank/DDBJ databases">
        <authorList>
            <person name="Gilroy R."/>
        </authorList>
    </citation>
    <scope>NUCLEOTIDE SEQUENCE</scope>
    <source>
        <strain evidence="3">ChiHjej12B11-24981</strain>
    </source>
</reference>
<comment type="caution">
    <text evidence="3">The sequence shown here is derived from an EMBL/GenBank/DDBJ whole genome shotgun (WGS) entry which is preliminary data.</text>
</comment>
<feature type="coiled-coil region" evidence="1">
    <location>
        <begin position="774"/>
        <end position="809"/>
    </location>
</feature>
<organism evidence="3 4">
    <name type="scientific">Candidatus Bacteroides merdipullorum</name>
    <dbReference type="NCBI Taxonomy" id="2838474"/>
    <lineage>
        <taxon>Bacteria</taxon>
        <taxon>Pseudomonadati</taxon>
        <taxon>Bacteroidota</taxon>
        <taxon>Bacteroidia</taxon>
        <taxon>Bacteroidales</taxon>
        <taxon>Bacteroidaceae</taxon>
        <taxon>Bacteroides</taxon>
    </lineage>
</organism>
<feature type="chain" id="PRO_5039028532" evidence="2">
    <location>
        <begin position="22"/>
        <end position="957"/>
    </location>
</feature>
<evidence type="ECO:0000256" key="2">
    <source>
        <dbReference type="SAM" id="SignalP"/>
    </source>
</evidence>